<keyword evidence="2" id="KW-0067">ATP-binding</keyword>
<proteinExistence type="predicted"/>
<gene>
    <name evidence="2" type="ORF">J1792_22765</name>
</gene>
<feature type="domain" description="AAA+ ATPase" evidence="1">
    <location>
        <begin position="380"/>
        <end position="512"/>
    </location>
</feature>
<dbReference type="Gene3D" id="3.40.50.300">
    <property type="entry name" value="P-loop containing nucleotide triphosphate hydrolases"/>
    <property type="match status" value="1"/>
</dbReference>
<dbReference type="EMBL" id="JAFMOF010000003">
    <property type="protein sequence ID" value="MBO0655495.1"/>
    <property type="molecule type" value="Genomic_DNA"/>
</dbReference>
<dbReference type="InterPro" id="IPR003593">
    <property type="entry name" value="AAA+_ATPase"/>
</dbReference>
<dbReference type="GO" id="GO:0005524">
    <property type="term" value="F:ATP binding"/>
    <property type="evidence" value="ECO:0007669"/>
    <property type="project" value="UniProtKB-KW"/>
</dbReference>
<sequence length="595" mass="65208">MDALAVVASCFGLTPFERDVLVLAAAEQTDPTTGPRCAAACGDPARPHPTFALALAALDDPHWSALTPVGPLRRWRLIELDDETSPTTSRLRVDERILHFLVGVPYLDVRLHGLLRRRSPRQETPPPGHRDAVESVARVWTGAGFDGPPHAELVGADRATRWDIAATAAEHAGLALYTAAADDLPTDPAERDRLGRLWQREAILIPAALLIEDGDRTGERRDGAEGFLAELPVPVILSGDEPRPGGMAQRERVTVPPLTSDEQLHLWTGALEGVDGIGEQDVRDLVAQFSLPAHVIRSAGAAVRRAPGGDARRQAWRAGLAEARMSLDELGRRIEPRAGWEDLVLADRQHEILREAVAHVRRRATVYQEWGFESVLRRGLGVTALFAGGSGTGKTLAAEVVAGELGVDLFVIDLSQIVSKYIGETEKNLRKVFDAAERGGALLLFDEADALFGKRSEVKDSHDRYANLEVSYLLMRMEAYRGLAILTTNMKQALDQAFMRRIRFIVDFPFPGVPERAEIWRRVIPRATPSEDLDPDRLAQLTVAGGSIRNIALAAAFLAADEGSPLRMRHMLAAARTEYVKLERSLTPSEVRGWV</sequence>
<evidence type="ECO:0000313" key="3">
    <source>
        <dbReference type="Proteomes" id="UP000664781"/>
    </source>
</evidence>
<dbReference type="InterPro" id="IPR027417">
    <property type="entry name" value="P-loop_NTPase"/>
</dbReference>
<dbReference type="PANTHER" id="PTHR46411:SF3">
    <property type="entry name" value="AAA+ ATPASE DOMAIN-CONTAINING PROTEIN"/>
    <property type="match status" value="1"/>
</dbReference>
<evidence type="ECO:0000313" key="2">
    <source>
        <dbReference type="EMBL" id="MBO0655495.1"/>
    </source>
</evidence>
<dbReference type="PANTHER" id="PTHR46411">
    <property type="entry name" value="FAMILY ATPASE, PUTATIVE-RELATED"/>
    <property type="match status" value="1"/>
</dbReference>
<evidence type="ECO:0000259" key="1">
    <source>
        <dbReference type="SMART" id="SM00382"/>
    </source>
</evidence>
<dbReference type="GO" id="GO:0016887">
    <property type="term" value="F:ATP hydrolysis activity"/>
    <property type="evidence" value="ECO:0007669"/>
    <property type="project" value="InterPro"/>
</dbReference>
<keyword evidence="2" id="KW-0547">Nucleotide-binding</keyword>
<accession>A0A939FT13</accession>
<dbReference type="Pfam" id="PF00004">
    <property type="entry name" value="AAA"/>
    <property type="match status" value="1"/>
</dbReference>
<keyword evidence="3" id="KW-1185">Reference proteome</keyword>
<reference evidence="2" key="1">
    <citation type="submission" date="2021-03" db="EMBL/GenBank/DDBJ databases">
        <title>Streptomyces strains.</title>
        <authorList>
            <person name="Lund M.B."/>
            <person name="Toerring T."/>
        </authorList>
    </citation>
    <scope>NUCLEOTIDE SEQUENCE</scope>
    <source>
        <strain evidence="2">JCM 4242</strain>
    </source>
</reference>
<protein>
    <submittedName>
        <fullName evidence="2">ATP-binding protein</fullName>
    </submittedName>
</protein>
<dbReference type="SUPFAM" id="SSF52540">
    <property type="entry name" value="P-loop containing nucleoside triphosphate hydrolases"/>
    <property type="match status" value="1"/>
</dbReference>
<dbReference type="SMART" id="SM00382">
    <property type="entry name" value="AAA"/>
    <property type="match status" value="1"/>
</dbReference>
<dbReference type="AlphaFoldDB" id="A0A939FT13"/>
<organism evidence="2 3">
    <name type="scientific">Streptomyces triculaminicus</name>
    <dbReference type="NCBI Taxonomy" id="2816232"/>
    <lineage>
        <taxon>Bacteria</taxon>
        <taxon>Bacillati</taxon>
        <taxon>Actinomycetota</taxon>
        <taxon>Actinomycetes</taxon>
        <taxon>Kitasatosporales</taxon>
        <taxon>Streptomycetaceae</taxon>
        <taxon>Streptomyces</taxon>
    </lineage>
</organism>
<name>A0A939FT13_9ACTN</name>
<dbReference type="InterPro" id="IPR054472">
    <property type="entry name" value="WHD"/>
</dbReference>
<dbReference type="CDD" id="cd19481">
    <property type="entry name" value="RecA-like_protease"/>
    <property type="match status" value="1"/>
</dbReference>
<dbReference type="Proteomes" id="UP000664781">
    <property type="component" value="Unassembled WGS sequence"/>
</dbReference>
<dbReference type="Pfam" id="PF22977">
    <property type="entry name" value="WHD"/>
    <property type="match status" value="1"/>
</dbReference>
<dbReference type="InterPro" id="IPR003959">
    <property type="entry name" value="ATPase_AAA_core"/>
</dbReference>
<comment type="caution">
    <text evidence="2">The sequence shown here is derived from an EMBL/GenBank/DDBJ whole genome shotgun (WGS) entry which is preliminary data.</text>
</comment>